<reference evidence="1" key="1">
    <citation type="submission" date="2019-02" db="EMBL/GenBank/DDBJ databases">
        <authorList>
            <person name="Gruber-Vodicka R. H."/>
            <person name="Seah K. B. B."/>
        </authorList>
    </citation>
    <scope>NUCLEOTIDE SEQUENCE</scope>
    <source>
        <strain evidence="1">BECK_M6</strain>
    </source>
</reference>
<sequence length="233" mass="25252">MGATLTAIFRKGDMSFRFHVVRGVLLAGLLLTLSAPGNVVSGNEQSVCMVMRHDGDVSLAIGNNAQSIQDFMTLRHGDRLSLAQGGEVKLVCFGVSGGAGRVEVWFGPAVIIVNEGKTHSDGRQPVEIRTLPAVADFDRYMVSAEDQPMAGLTLRTVFRGVGVARIVDDYCHLRQEAPMGNFVPEHYLFSNLTDRGLLGELGGWLQGAVRRDPKNSCWQGLISLSSDLLPTLR</sequence>
<name>A0A450U7H9_9GAMM</name>
<dbReference type="AlphaFoldDB" id="A0A450U7H9"/>
<proteinExistence type="predicted"/>
<protein>
    <submittedName>
        <fullName evidence="1">Uncharacterized protein</fullName>
    </submittedName>
</protein>
<dbReference type="EMBL" id="CAADFH010000002">
    <property type="protein sequence ID" value="VFJ87762.1"/>
    <property type="molecule type" value="Genomic_DNA"/>
</dbReference>
<accession>A0A450U7H9</accession>
<organism evidence="1">
    <name type="scientific">Candidatus Kentrum sp. LFY</name>
    <dbReference type="NCBI Taxonomy" id="2126342"/>
    <lineage>
        <taxon>Bacteria</taxon>
        <taxon>Pseudomonadati</taxon>
        <taxon>Pseudomonadota</taxon>
        <taxon>Gammaproteobacteria</taxon>
        <taxon>Candidatus Kentrum</taxon>
    </lineage>
</organism>
<evidence type="ECO:0000313" key="1">
    <source>
        <dbReference type="EMBL" id="VFJ87762.1"/>
    </source>
</evidence>
<gene>
    <name evidence="1" type="ORF">BECKLFY1418A_GA0070994_100252</name>
</gene>